<sequence>MVIVINAFCLGLETNIMATNLLSTTPEEFIRLGWAFCGFFTLEMVLKISANPSRFFLGAAWTMNLLDFFLMALQWLDVVVTVHTADKENSDAGSVNFNIMRSIRMVRLVRIVRSYRVLRMLGEVRAIIWSVGTCLKPLLGALLVLMTLIYLLAVFLVDTCNSYRVAADIADEGFEQLGTYYGSLERGMLTLWQIITGGMDWAVAVNPLMDHTGPVPVFVVFCYIAFALLALLNVITGVCVESAVKRVKEDKDNYLVQYVRGVFKRMETSGTGVITWDDFQSSVNSKDMKELFKAIDLDISEAHCVFKILDLDDDGTLDADEFLSGCLRLRGAAKALDVLVLMREIRSMQQQLVQQLQSVPS</sequence>
<dbReference type="Gene3D" id="1.10.238.10">
    <property type="entry name" value="EF-hand"/>
    <property type="match status" value="1"/>
</dbReference>
<dbReference type="EMBL" id="CAJNJA010018187">
    <property type="protein sequence ID" value="CAE7417195.1"/>
    <property type="molecule type" value="Genomic_DNA"/>
</dbReference>
<comment type="caution">
    <text evidence="8">The sequence shown here is derived from an EMBL/GenBank/DDBJ whole genome shotgun (WGS) entry which is preliminary data.</text>
</comment>
<evidence type="ECO:0000256" key="1">
    <source>
        <dbReference type="ARBA" id="ARBA00004141"/>
    </source>
</evidence>
<keyword evidence="2 6" id="KW-0812">Transmembrane</keyword>
<dbReference type="SUPFAM" id="SSF47473">
    <property type="entry name" value="EF-hand"/>
    <property type="match status" value="1"/>
</dbReference>
<comment type="subcellular location">
    <subcellularLocation>
        <location evidence="1">Membrane</location>
        <topology evidence="1">Multi-pass membrane protein</topology>
    </subcellularLocation>
</comment>
<dbReference type="InterPro" id="IPR027359">
    <property type="entry name" value="Volt_channel_dom_sf"/>
</dbReference>
<evidence type="ECO:0000256" key="5">
    <source>
        <dbReference type="ARBA" id="ARBA00023136"/>
    </source>
</evidence>
<dbReference type="SUPFAM" id="SSF81324">
    <property type="entry name" value="Voltage-gated potassium channels"/>
    <property type="match status" value="1"/>
</dbReference>
<evidence type="ECO:0000313" key="8">
    <source>
        <dbReference type="EMBL" id="CAE7417195.1"/>
    </source>
</evidence>
<dbReference type="PROSITE" id="PS50222">
    <property type="entry name" value="EF_HAND_2"/>
    <property type="match status" value="1"/>
</dbReference>
<dbReference type="OrthoDB" id="416585at2759"/>
<dbReference type="Proteomes" id="UP000601435">
    <property type="component" value="Unassembled WGS sequence"/>
</dbReference>
<dbReference type="Gene3D" id="1.10.287.70">
    <property type="match status" value="1"/>
</dbReference>
<dbReference type="PANTHER" id="PTHR46726:SF1">
    <property type="entry name" value="TWO-PORE CALCIUM CHANNEL 3"/>
    <property type="match status" value="1"/>
</dbReference>
<dbReference type="GO" id="GO:0005509">
    <property type="term" value="F:calcium ion binding"/>
    <property type="evidence" value="ECO:0007669"/>
    <property type="project" value="InterPro"/>
</dbReference>
<proteinExistence type="predicted"/>
<dbReference type="Gene3D" id="1.20.120.350">
    <property type="entry name" value="Voltage-gated potassium channels. Chain C"/>
    <property type="match status" value="1"/>
</dbReference>
<dbReference type="InterPro" id="IPR005821">
    <property type="entry name" value="Ion_trans_dom"/>
</dbReference>
<dbReference type="InterPro" id="IPR018247">
    <property type="entry name" value="EF_Hand_1_Ca_BS"/>
</dbReference>
<dbReference type="GO" id="GO:0005216">
    <property type="term" value="F:monoatomic ion channel activity"/>
    <property type="evidence" value="ECO:0007669"/>
    <property type="project" value="InterPro"/>
</dbReference>
<evidence type="ECO:0000259" key="7">
    <source>
        <dbReference type="PROSITE" id="PS50222"/>
    </source>
</evidence>
<keyword evidence="4 6" id="KW-1133">Transmembrane helix</keyword>
<keyword evidence="3" id="KW-0106">Calcium</keyword>
<organism evidence="8 9">
    <name type="scientific">Symbiodinium necroappetens</name>
    <dbReference type="NCBI Taxonomy" id="1628268"/>
    <lineage>
        <taxon>Eukaryota</taxon>
        <taxon>Sar</taxon>
        <taxon>Alveolata</taxon>
        <taxon>Dinophyceae</taxon>
        <taxon>Suessiales</taxon>
        <taxon>Symbiodiniaceae</taxon>
        <taxon>Symbiodinium</taxon>
    </lineage>
</organism>
<gene>
    <name evidence="8" type="primary">IAP1</name>
    <name evidence="8" type="ORF">SNEC2469_LOCUS11459</name>
</gene>
<feature type="transmembrane region" description="Helical" evidence="6">
    <location>
        <begin position="138"/>
        <end position="157"/>
    </location>
</feature>
<keyword evidence="9" id="KW-1185">Reference proteome</keyword>
<dbReference type="InterPro" id="IPR011992">
    <property type="entry name" value="EF-hand-dom_pair"/>
</dbReference>
<dbReference type="PANTHER" id="PTHR46726">
    <property type="entry name" value="TWO PORE CHANNEL 3"/>
    <property type="match status" value="1"/>
</dbReference>
<name>A0A812R2A2_9DINO</name>
<evidence type="ECO:0000256" key="4">
    <source>
        <dbReference type="ARBA" id="ARBA00022989"/>
    </source>
</evidence>
<evidence type="ECO:0000256" key="2">
    <source>
        <dbReference type="ARBA" id="ARBA00022692"/>
    </source>
</evidence>
<reference evidence="8" key="1">
    <citation type="submission" date="2021-02" db="EMBL/GenBank/DDBJ databases">
        <authorList>
            <person name="Dougan E. K."/>
            <person name="Rhodes N."/>
            <person name="Thang M."/>
            <person name="Chan C."/>
        </authorList>
    </citation>
    <scope>NUCLEOTIDE SEQUENCE</scope>
</reference>
<evidence type="ECO:0000313" key="9">
    <source>
        <dbReference type="Proteomes" id="UP000601435"/>
    </source>
</evidence>
<evidence type="ECO:0000256" key="3">
    <source>
        <dbReference type="ARBA" id="ARBA00022837"/>
    </source>
</evidence>
<dbReference type="InterPro" id="IPR002048">
    <property type="entry name" value="EF_hand_dom"/>
</dbReference>
<keyword evidence="5 6" id="KW-0472">Membrane</keyword>
<feature type="transmembrane region" description="Helical" evidence="6">
    <location>
        <begin position="215"/>
        <end position="240"/>
    </location>
</feature>
<dbReference type="PROSITE" id="PS00018">
    <property type="entry name" value="EF_HAND_1"/>
    <property type="match status" value="1"/>
</dbReference>
<protein>
    <submittedName>
        <fullName evidence="8">IAP1 protein</fullName>
    </submittedName>
</protein>
<feature type="domain" description="EF-hand" evidence="7">
    <location>
        <begin position="297"/>
        <end position="332"/>
    </location>
</feature>
<dbReference type="Pfam" id="PF00520">
    <property type="entry name" value="Ion_trans"/>
    <property type="match status" value="1"/>
</dbReference>
<evidence type="ECO:0000256" key="6">
    <source>
        <dbReference type="SAM" id="Phobius"/>
    </source>
</evidence>
<accession>A0A812R2A2</accession>
<dbReference type="GO" id="GO:0016020">
    <property type="term" value="C:membrane"/>
    <property type="evidence" value="ECO:0007669"/>
    <property type="project" value="UniProtKB-SubCell"/>
</dbReference>
<dbReference type="AlphaFoldDB" id="A0A812R2A2"/>